<comment type="catalytic activity">
    <reaction evidence="6">
        <text>Fe-coproporphyrin III + 2 H(+) = coproporphyrin III + Fe(2+)</text>
        <dbReference type="Rhea" id="RHEA:49572"/>
        <dbReference type="ChEBI" id="CHEBI:15378"/>
        <dbReference type="ChEBI" id="CHEBI:29033"/>
        <dbReference type="ChEBI" id="CHEBI:68438"/>
        <dbReference type="ChEBI" id="CHEBI:131725"/>
        <dbReference type="EC" id="4.99.1.9"/>
    </reaction>
    <physiologicalReaction direction="right-to-left" evidence="6">
        <dbReference type="Rhea" id="RHEA:49574"/>
    </physiologicalReaction>
</comment>
<gene>
    <name evidence="7 9" type="primary">hemH</name>
    <name evidence="9" type="ORF">PORUE0001_0253</name>
</gene>
<keyword evidence="2 7" id="KW-0408">Iron</keyword>
<dbReference type="Gene3D" id="3.40.50.1400">
    <property type="match status" value="2"/>
</dbReference>
<dbReference type="OrthoDB" id="9809741at2"/>
<keyword evidence="7" id="KW-0963">Cytoplasm</keyword>
<dbReference type="CDD" id="cd00419">
    <property type="entry name" value="Ferrochelatase_C"/>
    <property type="match status" value="1"/>
</dbReference>
<dbReference type="PANTHER" id="PTHR11108">
    <property type="entry name" value="FERROCHELATASE"/>
    <property type="match status" value="1"/>
</dbReference>
<reference evidence="9 10" key="1">
    <citation type="submission" date="2009-04" db="EMBL/GenBank/DDBJ databases">
        <authorList>
            <person name="Sebastian Y."/>
            <person name="Madupu R."/>
            <person name="Durkin A.S."/>
            <person name="Torralba M."/>
            <person name="Methe B."/>
            <person name="Sutton G.G."/>
            <person name="Strausberg R.L."/>
            <person name="Nelson K.E."/>
        </authorList>
    </citation>
    <scope>NUCLEOTIDE SEQUENCE [LARGE SCALE GENOMIC DNA]</scope>
    <source>
        <strain evidence="9 10">60-3</strain>
    </source>
</reference>
<keyword evidence="5 7" id="KW-0627">Porphyrin biosynthesis</keyword>
<dbReference type="SUPFAM" id="SSF53800">
    <property type="entry name" value="Chelatase"/>
    <property type="match status" value="1"/>
</dbReference>
<evidence type="ECO:0000256" key="2">
    <source>
        <dbReference type="ARBA" id="ARBA00023004"/>
    </source>
</evidence>
<evidence type="ECO:0000313" key="9">
    <source>
        <dbReference type="EMBL" id="EEK15996.1"/>
    </source>
</evidence>
<keyword evidence="10" id="KW-1185">Reference proteome</keyword>
<name>C2ME95_9PORP</name>
<keyword evidence="7" id="KW-0479">Metal-binding</keyword>
<evidence type="ECO:0000313" key="10">
    <source>
        <dbReference type="Proteomes" id="UP000003303"/>
    </source>
</evidence>
<dbReference type="GO" id="GO:0005737">
    <property type="term" value="C:cytoplasm"/>
    <property type="evidence" value="ECO:0007669"/>
    <property type="project" value="UniProtKB-SubCell"/>
</dbReference>
<evidence type="ECO:0000256" key="8">
    <source>
        <dbReference type="RuleBase" id="RU004185"/>
    </source>
</evidence>
<sequence>MTQQIILLTNTGSPRTADEEDVRRYLQEFLTDGDIISVPYLMRQLLVRGIIVPRRTHFSSERYRRLLALSDGVMPLTAEMQRLAEQVAQLTQLPTLYTPRYAQTSRAQWGERIAQLVGTDDVEVLLLPLFPQYTRSNAGSAITYFSDLPKPTGGHYKTSVLTPWGIDPHYIQQLSEVLQRHVDTSDSTYHYIASYHSIPEAHLKYDQTHGWDYHAQCVDTLQALTHRLGVPEEQVHLTFHSAMGHGRWLQPTLVNVLQEFAAQGVRRIVLFSPSFVADCLETKLDLQLEARDLFLAAGGEELIYVPCLSTHPDSGALIASLVERVQRQR</sequence>
<dbReference type="EMBL" id="ACLR01000226">
    <property type="protein sequence ID" value="EEK15996.1"/>
    <property type="molecule type" value="Genomic_DNA"/>
</dbReference>
<comment type="similarity">
    <text evidence="1 7 8">Belongs to the ferrochelatase family.</text>
</comment>
<dbReference type="HAMAP" id="MF_00323">
    <property type="entry name" value="Ferrochelatase"/>
    <property type="match status" value="1"/>
</dbReference>
<evidence type="ECO:0000256" key="3">
    <source>
        <dbReference type="ARBA" id="ARBA00023133"/>
    </source>
</evidence>
<keyword evidence="3 7" id="KW-0350">Heme biosynthesis</keyword>
<evidence type="ECO:0000256" key="6">
    <source>
        <dbReference type="ARBA" id="ARBA00024536"/>
    </source>
</evidence>
<evidence type="ECO:0000256" key="1">
    <source>
        <dbReference type="ARBA" id="ARBA00007718"/>
    </source>
</evidence>
<comment type="caution">
    <text evidence="9">The sequence shown here is derived from an EMBL/GenBank/DDBJ whole genome shotgun (WGS) entry which is preliminary data.</text>
</comment>
<feature type="binding site" evidence="7">
    <location>
        <position position="281"/>
    </location>
    <ligand>
        <name>Fe(2+)</name>
        <dbReference type="ChEBI" id="CHEBI:29033"/>
    </ligand>
</feature>
<dbReference type="UniPathway" id="UPA00252">
    <property type="reaction ID" value="UER00325"/>
</dbReference>
<proteinExistence type="inferred from homology"/>
<dbReference type="eggNOG" id="COG0276">
    <property type="taxonomic scope" value="Bacteria"/>
</dbReference>
<feature type="binding site" evidence="7">
    <location>
        <position position="196"/>
    </location>
    <ligand>
        <name>Fe(2+)</name>
        <dbReference type="ChEBI" id="CHEBI:29033"/>
    </ligand>
</feature>
<dbReference type="AlphaFoldDB" id="C2ME95"/>
<dbReference type="EC" id="4.98.1.1" evidence="7"/>
<organism evidence="9 10">
    <name type="scientific">Porphyromonas uenonis 60-3</name>
    <dbReference type="NCBI Taxonomy" id="596327"/>
    <lineage>
        <taxon>Bacteria</taxon>
        <taxon>Pseudomonadati</taxon>
        <taxon>Bacteroidota</taxon>
        <taxon>Bacteroidia</taxon>
        <taxon>Bacteroidales</taxon>
        <taxon>Porphyromonadaceae</taxon>
        <taxon>Porphyromonas</taxon>
    </lineage>
</organism>
<dbReference type="GO" id="GO:0046872">
    <property type="term" value="F:metal ion binding"/>
    <property type="evidence" value="ECO:0007669"/>
    <property type="project" value="UniProtKB-KW"/>
</dbReference>
<dbReference type="PANTHER" id="PTHR11108:SF1">
    <property type="entry name" value="FERROCHELATASE, MITOCHONDRIAL"/>
    <property type="match status" value="1"/>
</dbReference>
<dbReference type="Pfam" id="PF00762">
    <property type="entry name" value="Ferrochelatase"/>
    <property type="match status" value="1"/>
</dbReference>
<evidence type="ECO:0000256" key="4">
    <source>
        <dbReference type="ARBA" id="ARBA00023239"/>
    </source>
</evidence>
<accession>C2ME95</accession>
<dbReference type="STRING" id="596327.PORUE0001_0253"/>
<dbReference type="NCBIfam" id="TIGR00109">
    <property type="entry name" value="hemH"/>
    <property type="match status" value="1"/>
</dbReference>
<protein>
    <recommendedName>
        <fullName evidence="7">Ferrochelatase</fullName>
        <ecNumber evidence="7">4.98.1.1</ecNumber>
    </recommendedName>
    <alternativeName>
        <fullName evidence="7">Heme synthase</fullName>
    </alternativeName>
    <alternativeName>
        <fullName evidence="7">Protoheme ferro-lyase</fullName>
    </alternativeName>
</protein>
<evidence type="ECO:0000256" key="7">
    <source>
        <dbReference type="HAMAP-Rule" id="MF_00323"/>
    </source>
</evidence>
<comment type="catalytic activity">
    <reaction evidence="7">
        <text>heme b + 2 H(+) = protoporphyrin IX + Fe(2+)</text>
        <dbReference type="Rhea" id="RHEA:22584"/>
        <dbReference type="ChEBI" id="CHEBI:15378"/>
        <dbReference type="ChEBI" id="CHEBI:29033"/>
        <dbReference type="ChEBI" id="CHEBI:57306"/>
        <dbReference type="ChEBI" id="CHEBI:60344"/>
        <dbReference type="EC" id="4.98.1.1"/>
    </reaction>
</comment>
<evidence type="ECO:0000256" key="5">
    <source>
        <dbReference type="ARBA" id="ARBA00023244"/>
    </source>
</evidence>
<dbReference type="RefSeq" id="WP_007366182.1">
    <property type="nucleotide sequence ID" value="NZ_ACLR01000226.1"/>
</dbReference>
<comment type="function">
    <text evidence="7">Catalyzes the ferrous insertion into protoporphyrin IX.</text>
</comment>
<dbReference type="InterPro" id="IPR001015">
    <property type="entry name" value="Ferrochelatase"/>
</dbReference>
<dbReference type="GO" id="GO:0006783">
    <property type="term" value="P:heme biosynthetic process"/>
    <property type="evidence" value="ECO:0007669"/>
    <property type="project" value="UniProtKB-UniRule"/>
</dbReference>
<keyword evidence="4 7" id="KW-0456">Lyase</keyword>
<dbReference type="InterPro" id="IPR033644">
    <property type="entry name" value="Ferrochelatase_C"/>
</dbReference>
<dbReference type="Proteomes" id="UP000003303">
    <property type="component" value="Unassembled WGS sequence"/>
</dbReference>
<dbReference type="GO" id="GO:0004325">
    <property type="term" value="F:ferrochelatase activity"/>
    <property type="evidence" value="ECO:0007669"/>
    <property type="project" value="UniProtKB-UniRule"/>
</dbReference>
<comment type="subcellular location">
    <subcellularLocation>
        <location evidence="7">Cytoplasm</location>
    </subcellularLocation>
</comment>
<comment type="pathway">
    <text evidence="7">Porphyrin-containing compound metabolism; protoheme biosynthesis; protoheme from protoporphyrin-IX: step 1/1.</text>
</comment>